<organism evidence="2 3">
    <name type="scientific">Paenibacillus cellulosilyticus</name>
    <dbReference type="NCBI Taxonomy" id="375489"/>
    <lineage>
        <taxon>Bacteria</taxon>
        <taxon>Bacillati</taxon>
        <taxon>Bacillota</taxon>
        <taxon>Bacilli</taxon>
        <taxon>Bacillales</taxon>
        <taxon>Paenibacillaceae</taxon>
        <taxon>Paenibacillus</taxon>
    </lineage>
</organism>
<dbReference type="RefSeq" id="WP_174812501.1">
    <property type="nucleotide sequence ID" value="NZ_CP054612.1"/>
</dbReference>
<feature type="compositionally biased region" description="Low complexity" evidence="1">
    <location>
        <begin position="1"/>
        <end position="11"/>
    </location>
</feature>
<proteinExistence type="predicted"/>
<keyword evidence="3" id="KW-1185">Reference proteome</keyword>
<dbReference type="AlphaFoldDB" id="A0A2V2YQE1"/>
<protein>
    <submittedName>
        <fullName evidence="2">Uncharacterized protein</fullName>
    </submittedName>
</protein>
<evidence type="ECO:0000313" key="3">
    <source>
        <dbReference type="Proteomes" id="UP000246635"/>
    </source>
</evidence>
<dbReference type="EMBL" id="QGTQ01000016">
    <property type="protein sequence ID" value="PWV98646.1"/>
    <property type="molecule type" value="Genomic_DNA"/>
</dbReference>
<gene>
    <name evidence="2" type="ORF">DFQ01_11645</name>
</gene>
<name>A0A2V2YQE1_9BACL</name>
<accession>A0A2V2YQE1</accession>
<evidence type="ECO:0000256" key="1">
    <source>
        <dbReference type="SAM" id="MobiDB-lite"/>
    </source>
</evidence>
<feature type="region of interest" description="Disordered" evidence="1">
    <location>
        <begin position="1"/>
        <end position="33"/>
    </location>
</feature>
<evidence type="ECO:0000313" key="2">
    <source>
        <dbReference type="EMBL" id="PWV98646.1"/>
    </source>
</evidence>
<dbReference type="Proteomes" id="UP000246635">
    <property type="component" value="Unassembled WGS sequence"/>
</dbReference>
<comment type="caution">
    <text evidence="2">The sequence shown here is derived from an EMBL/GenBank/DDBJ whole genome shotgun (WGS) entry which is preliminary data.</text>
</comment>
<reference evidence="2 3" key="1">
    <citation type="submission" date="2018-05" db="EMBL/GenBank/DDBJ databases">
        <title>Genomic Encyclopedia of Type Strains, Phase III (KMG-III): the genomes of soil and plant-associated and newly described type strains.</title>
        <authorList>
            <person name="Whitman W."/>
        </authorList>
    </citation>
    <scope>NUCLEOTIDE SEQUENCE [LARGE SCALE GENOMIC DNA]</scope>
    <source>
        <strain evidence="2 3">CECT 5696</strain>
    </source>
</reference>
<sequence length="53" mass="5676">MAKQNKANKAAVQSTELNKLPISNEADTEFASAEPAAEAAKAFQNKVTDKNLQ</sequence>